<evidence type="ECO:0000256" key="5">
    <source>
        <dbReference type="ARBA" id="ARBA00023085"/>
    </source>
</evidence>
<dbReference type="Pfam" id="PF01095">
    <property type="entry name" value="Pectinesterase"/>
    <property type="match status" value="1"/>
</dbReference>
<evidence type="ECO:0000256" key="4">
    <source>
        <dbReference type="ARBA" id="ARBA00022801"/>
    </source>
</evidence>
<sequence>MSSAGVRQSFLVCRETGNYATIQAAIDAVPDGEGGEFVIFIRKGVYREYVHCPPSKGAIALVGEDRALTLVTVGENRLPTKESAALIVDCAQFRAENLSFENAAPFWQLDTSPPAVAAKFLGGQSEINHCSFLGWQDTLWSVAGSQRLKDCYIEGHADWVRGEGTTEFENCEVHSRVDDAAVWPSARGGGGETSPAGFYSLLWKMAEAERWGGGANSSQDVNELPETVAAQGGGGAETTDFEMRVGPSSLDSDPLGGSEELSVDPPGSSLWFPERTSSGFGTSSSAEASLGNASEASLLRWGSAGAGGGIDWDAGEIQPVPAGAVVTVWGGPKRGTSSRDQHFKLRCCYCVSKQWRGAGDTCQLLGIFKSISLVVPFHFQKLSSVSVYIALLAEMEEFFLFNVKSSSQPAKRLRVLYTVLVDCHGQSRLVKGAQRLVVRLQRNT</sequence>
<dbReference type="UniPathway" id="UPA00545">
    <property type="reaction ID" value="UER00823"/>
</dbReference>
<keyword evidence="4" id="KW-0378">Hydrolase</keyword>
<evidence type="ECO:0000259" key="7">
    <source>
        <dbReference type="Pfam" id="PF01095"/>
    </source>
</evidence>
<organism evidence="8 9">
    <name type="scientific">Klebsormidium nitens</name>
    <name type="common">Green alga</name>
    <name type="synonym">Ulothrix nitens</name>
    <dbReference type="NCBI Taxonomy" id="105231"/>
    <lineage>
        <taxon>Eukaryota</taxon>
        <taxon>Viridiplantae</taxon>
        <taxon>Streptophyta</taxon>
        <taxon>Klebsormidiophyceae</taxon>
        <taxon>Klebsormidiales</taxon>
        <taxon>Klebsormidiaceae</taxon>
        <taxon>Klebsormidium</taxon>
    </lineage>
</organism>
<dbReference type="OrthoDB" id="2019149at2759"/>
<dbReference type="InterPro" id="IPR012334">
    <property type="entry name" value="Pectin_lyas_fold"/>
</dbReference>
<dbReference type="EMBL" id="DF237002">
    <property type="protein sequence ID" value="GAQ80373.1"/>
    <property type="molecule type" value="Genomic_DNA"/>
</dbReference>
<evidence type="ECO:0000256" key="6">
    <source>
        <dbReference type="SAM" id="MobiDB-lite"/>
    </source>
</evidence>
<dbReference type="SUPFAM" id="SSF51126">
    <property type="entry name" value="Pectin lyase-like"/>
    <property type="match status" value="1"/>
</dbReference>
<dbReference type="STRING" id="105231.A0A1Y1HQL5"/>
<proteinExistence type="inferred from homology"/>
<feature type="region of interest" description="Disordered" evidence="6">
    <location>
        <begin position="229"/>
        <end position="276"/>
    </location>
</feature>
<dbReference type="PANTHER" id="PTHR31321:SF57">
    <property type="entry name" value="PECTINESTERASE 53-RELATED"/>
    <property type="match status" value="1"/>
</dbReference>
<evidence type="ECO:0000256" key="3">
    <source>
        <dbReference type="ARBA" id="ARBA00013229"/>
    </source>
</evidence>
<keyword evidence="5" id="KW-0063">Aspartyl esterase</keyword>
<dbReference type="Proteomes" id="UP000054558">
    <property type="component" value="Unassembled WGS sequence"/>
</dbReference>
<evidence type="ECO:0000256" key="2">
    <source>
        <dbReference type="ARBA" id="ARBA00008891"/>
    </source>
</evidence>
<protein>
    <recommendedName>
        <fullName evidence="3">pectinesterase</fullName>
        <ecNumber evidence="3">3.1.1.11</ecNumber>
    </recommendedName>
</protein>
<keyword evidence="9" id="KW-1185">Reference proteome</keyword>
<dbReference type="Gene3D" id="2.160.20.10">
    <property type="entry name" value="Single-stranded right-handed beta-helix, Pectin lyase-like"/>
    <property type="match status" value="1"/>
</dbReference>
<dbReference type="OMA" id="QVEAWFK"/>
<gene>
    <name evidence="8" type="ORF">KFL_000530010</name>
</gene>
<name>A0A1Y1HQL5_KLENI</name>
<dbReference type="GO" id="GO:0042545">
    <property type="term" value="P:cell wall modification"/>
    <property type="evidence" value="ECO:0007669"/>
    <property type="project" value="InterPro"/>
</dbReference>
<dbReference type="EC" id="3.1.1.11" evidence="3"/>
<reference evidence="8 9" key="1">
    <citation type="journal article" date="2014" name="Nat. Commun.">
        <title>Klebsormidium flaccidum genome reveals primary factors for plant terrestrial adaptation.</title>
        <authorList>
            <person name="Hori K."/>
            <person name="Maruyama F."/>
            <person name="Fujisawa T."/>
            <person name="Togashi T."/>
            <person name="Yamamoto N."/>
            <person name="Seo M."/>
            <person name="Sato S."/>
            <person name="Yamada T."/>
            <person name="Mori H."/>
            <person name="Tajima N."/>
            <person name="Moriyama T."/>
            <person name="Ikeuchi M."/>
            <person name="Watanabe M."/>
            <person name="Wada H."/>
            <person name="Kobayashi K."/>
            <person name="Saito M."/>
            <person name="Masuda T."/>
            <person name="Sasaki-Sekimoto Y."/>
            <person name="Mashiguchi K."/>
            <person name="Awai K."/>
            <person name="Shimojima M."/>
            <person name="Masuda S."/>
            <person name="Iwai M."/>
            <person name="Nobusawa T."/>
            <person name="Narise T."/>
            <person name="Kondo S."/>
            <person name="Saito H."/>
            <person name="Sato R."/>
            <person name="Murakawa M."/>
            <person name="Ihara Y."/>
            <person name="Oshima-Yamada Y."/>
            <person name="Ohtaka K."/>
            <person name="Satoh M."/>
            <person name="Sonobe K."/>
            <person name="Ishii M."/>
            <person name="Ohtani R."/>
            <person name="Kanamori-Sato M."/>
            <person name="Honoki R."/>
            <person name="Miyazaki D."/>
            <person name="Mochizuki H."/>
            <person name="Umetsu J."/>
            <person name="Higashi K."/>
            <person name="Shibata D."/>
            <person name="Kamiya Y."/>
            <person name="Sato N."/>
            <person name="Nakamura Y."/>
            <person name="Tabata S."/>
            <person name="Ida S."/>
            <person name="Kurokawa K."/>
            <person name="Ohta H."/>
        </authorList>
    </citation>
    <scope>NUCLEOTIDE SEQUENCE [LARGE SCALE GENOMIC DNA]</scope>
    <source>
        <strain evidence="8 9">NIES-2285</strain>
    </source>
</reference>
<dbReference type="GO" id="GO:0030599">
    <property type="term" value="F:pectinesterase activity"/>
    <property type="evidence" value="ECO:0000318"/>
    <property type="project" value="GO_Central"/>
</dbReference>
<dbReference type="PANTHER" id="PTHR31321">
    <property type="entry name" value="ACYL-COA THIOESTER HYDROLASE YBHC-RELATED"/>
    <property type="match status" value="1"/>
</dbReference>
<feature type="domain" description="Pectinesterase catalytic" evidence="7">
    <location>
        <begin position="15"/>
        <end position="177"/>
    </location>
</feature>
<evidence type="ECO:0000313" key="8">
    <source>
        <dbReference type="EMBL" id="GAQ80373.1"/>
    </source>
</evidence>
<dbReference type="AlphaFoldDB" id="A0A1Y1HQL5"/>
<evidence type="ECO:0000256" key="1">
    <source>
        <dbReference type="ARBA" id="ARBA00005184"/>
    </source>
</evidence>
<dbReference type="GO" id="GO:0045490">
    <property type="term" value="P:pectin catabolic process"/>
    <property type="evidence" value="ECO:0000318"/>
    <property type="project" value="GO_Central"/>
</dbReference>
<comment type="pathway">
    <text evidence="1">Glycan metabolism; pectin degradation; 2-dehydro-3-deoxy-D-gluconate from pectin: step 1/5.</text>
</comment>
<dbReference type="InterPro" id="IPR000070">
    <property type="entry name" value="Pectinesterase_cat"/>
</dbReference>
<dbReference type="InterPro" id="IPR011050">
    <property type="entry name" value="Pectin_lyase_fold/virulence"/>
</dbReference>
<comment type="similarity">
    <text evidence="2">Belongs to the pectinesterase family.</text>
</comment>
<accession>A0A1Y1HQL5</accession>
<evidence type="ECO:0000313" key="9">
    <source>
        <dbReference type="Proteomes" id="UP000054558"/>
    </source>
</evidence>